<organism evidence="1 2">
    <name type="scientific">Argiope bruennichi</name>
    <name type="common">Wasp spider</name>
    <name type="synonym">Aranea bruennichi</name>
    <dbReference type="NCBI Taxonomy" id="94029"/>
    <lineage>
        <taxon>Eukaryota</taxon>
        <taxon>Metazoa</taxon>
        <taxon>Ecdysozoa</taxon>
        <taxon>Arthropoda</taxon>
        <taxon>Chelicerata</taxon>
        <taxon>Arachnida</taxon>
        <taxon>Araneae</taxon>
        <taxon>Araneomorphae</taxon>
        <taxon>Entelegynae</taxon>
        <taxon>Araneoidea</taxon>
        <taxon>Araneidae</taxon>
        <taxon>Argiope</taxon>
    </lineage>
</organism>
<keyword evidence="2" id="KW-1185">Reference proteome</keyword>
<dbReference type="EMBL" id="JABXBU010000002">
    <property type="protein sequence ID" value="KAF8793762.1"/>
    <property type="molecule type" value="Genomic_DNA"/>
</dbReference>
<name>A0A8T0FSZ9_ARGBR</name>
<accession>A0A8T0FSZ9</accession>
<protein>
    <submittedName>
        <fullName evidence="1">Uncharacterized protein</fullName>
    </submittedName>
</protein>
<reference evidence="1" key="1">
    <citation type="journal article" date="2020" name="bioRxiv">
        <title>Chromosome-level reference genome of the European wasp spider Argiope bruennichi: a resource for studies on range expansion and evolutionary adaptation.</title>
        <authorList>
            <person name="Sheffer M.M."/>
            <person name="Hoppe A."/>
            <person name="Krehenwinkel H."/>
            <person name="Uhl G."/>
            <person name="Kuss A.W."/>
            <person name="Jensen L."/>
            <person name="Jensen C."/>
            <person name="Gillespie R.G."/>
            <person name="Hoff K.J."/>
            <person name="Prost S."/>
        </authorList>
    </citation>
    <scope>NUCLEOTIDE SEQUENCE</scope>
</reference>
<evidence type="ECO:0000313" key="1">
    <source>
        <dbReference type="EMBL" id="KAF8793762.1"/>
    </source>
</evidence>
<gene>
    <name evidence="1" type="ORF">HNY73_001804</name>
</gene>
<proteinExistence type="predicted"/>
<comment type="caution">
    <text evidence="1">The sequence shown here is derived from an EMBL/GenBank/DDBJ whole genome shotgun (WGS) entry which is preliminary data.</text>
</comment>
<dbReference type="Proteomes" id="UP000807504">
    <property type="component" value="Unassembled WGS sequence"/>
</dbReference>
<evidence type="ECO:0000313" key="2">
    <source>
        <dbReference type="Proteomes" id="UP000807504"/>
    </source>
</evidence>
<reference evidence="1" key="2">
    <citation type="submission" date="2020-06" db="EMBL/GenBank/DDBJ databases">
        <authorList>
            <person name="Sheffer M."/>
        </authorList>
    </citation>
    <scope>NUCLEOTIDE SEQUENCE</scope>
</reference>
<dbReference type="AlphaFoldDB" id="A0A8T0FSZ9"/>
<sequence length="136" mass="14948">MHIAHTELNNDGSFRKTIQTTMWKRHLHLYARLSLYNGLYILKLSPLCLLDEHLNETTPFPLCGMTAFSALGEKCVDSSHLDGQGTFSLFRTDAISGGQLTCVNAVLFDKGTTSITSTFFSVPCTCYPCANAGCEC</sequence>